<sequence length="223" mass="25926">MLEDQCYHCYYRLLLLLKITIADFEVNTAGAKLTLLMFLLLLLEDDKERIDIKDEVKVPLILGRPFLNTASAVIHVAERELSLGTGEDRITLSIDGILDYNESINNLDSMDDFTEPFESEPNDYLFESGELEESLAIEKIWEETMDRDEQEFEELKHEDKVRVKTSLEEPPDLELKDLPEHLEYQFLEGFGGRGMEKYEKRRENVKNAQSQHRRHLAIAKSST</sequence>
<comment type="caution">
    <text evidence="1">The sequence shown here is derived from an EMBL/GenBank/DDBJ whole genome shotgun (WGS) entry which is preliminary data.</text>
</comment>
<evidence type="ECO:0008006" key="3">
    <source>
        <dbReference type="Google" id="ProtNLM"/>
    </source>
</evidence>
<dbReference type="Proteomes" id="UP001172457">
    <property type="component" value="Unassembled WGS sequence"/>
</dbReference>
<dbReference type="EMBL" id="JARYMX010000071">
    <property type="protein sequence ID" value="KAJ9536047.1"/>
    <property type="molecule type" value="Genomic_DNA"/>
</dbReference>
<reference evidence="1" key="1">
    <citation type="submission" date="2023-03" db="EMBL/GenBank/DDBJ databases">
        <title>Chromosome-scale reference genome and RAD-based genetic map of yellow starthistle (Centaurea solstitialis) reveal putative structural variation and QTLs associated with invader traits.</title>
        <authorList>
            <person name="Reatini B."/>
            <person name="Cang F.A."/>
            <person name="Jiang Q."/>
            <person name="Mckibben M.T.W."/>
            <person name="Barker M.S."/>
            <person name="Rieseberg L.H."/>
            <person name="Dlugosch K.M."/>
        </authorList>
    </citation>
    <scope>NUCLEOTIDE SEQUENCE</scope>
    <source>
        <strain evidence="1">CAN-66</strain>
        <tissue evidence="1">Leaf</tissue>
    </source>
</reference>
<proteinExistence type="predicted"/>
<gene>
    <name evidence="1" type="ORF">OSB04_un000793</name>
</gene>
<keyword evidence="2" id="KW-1185">Reference proteome</keyword>
<protein>
    <recommendedName>
        <fullName evidence="3">Reverse transcriptase domain-containing protein</fullName>
    </recommendedName>
</protein>
<dbReference type="AlphaFoldDB" id="A0AA38VRI6"/>
<evidence type="ECO:0000313" key="2">
    <source>
        <dbReference type="Proteomes" id="UP001172457"/>
    </source>
</evidence>
<accession>A0AA38VRI6</accession>
<evidence type="ECO:0000313" key="1">
    <source>
        <dbReference type="EMBL" id="KAJ9536047.1"/>
    </source>
</evidence>
<organism evidence="1 2">
    <name type="scientific">Centaurea solstitialis</name>
    <name type="common">yellow star-thistle</name>
    <dbReference type="NCBI Taxonomy" id="347529"/>
    <lineage>
        <taxon>Eukaryota</taxon>
        <taxon>Viridiplantae</taxon>
        <taxon>Streptophyta</taxon>
        <taxon>Embryophyta</taxon>
        <taxon>Tracheophyta</taxon>
        <taxon>Spermatophyta</taxon>
        <taxon>Magnoliopsida</taxon>
        <taxon>eudicotyledons</taxon>
        <taxon>Gunneridae</taxon>
        <taxon>Pentapetalae</taxon>
        <taxon>asterids</taxon>
        <taxon>campanulids</taxon>
        <taxon>Asterales</taxon>
        <taxon>Asteraceae</taxon>
        <taxon>Carduoideae</taxon>
        <taxon>Cardueae</taxon>
        <taxon>Centaureinae</taxon>
        <taxon>Centaurea</taxon>
    </lineage>
</organism>
<name>A0AA38VRI6_9ASTR</name>